<keyword evidence="2" id="KW-0813">Transport</keyword>
<reference evidence="6" key="1">
    <citation type="submission" date="2022-01" db="EMBL/GenBank/DDBJ databases">
        <title>Nocardioidaceae gen. sp. A5X3R13.</title>
        <authorList>
            <person name="Lopez Marin M.A."/>
            <person name="Uhlik O."/>
        </authorList>
    </citation>
    <scope>NUCLEOTIDE SEQUENCE</scope>
    <source>
        <strain evidence="6">A5X3R13</strain>
    </source>
</reference>
<name>A0AA46TKP0_9ACTN</name>
<accession>A0AA46TKP0</accession>
<dbReference type="Proteomes" id="UP001164390">
    <property type="component" value="Chromosome"/>
</dbReference>
<evidence type="ECO:0000256" key="3">
    <source>
        <dbReference type="ARBA" id="ARBA00022741"/>
    </source>
</evidence>
<evidence type="ECO:0000313" key="6">
    <source>
        <dbReference type="EMBL" id="UYM07066.1"/>
    </source>
</evidence>
<dbReference type="KEGG" id="sgrg:L0C25_08320"/>
<dbReference type="InterPro" id="IPR017871">
    <property type="entry name" value="ABC_transporter-like_CS"/>
</dbReference>
<dbReference type="InterPro" id="IPR027417">
    <property type="entry name" value="P-loop_NTPase"/>
</dbReference>
<dbReference type="AlphaFoldDB" id="A0AA46TKP0"/>
<dbReference type="PANTHER" id="PTHR43553">
    <property type="entry name" value="HEAVY METAL TRANSPORTER"/>
    <property type="match status" value="1"/>
</dbReference>
<keyword evidence="4 6" id="KW-0067">ATP-binding</keyword>
<protein>
    <submittedName>
        <fullName evidence="6">ATP-binding cassette domain-containing protein</fullName>
    </submittedName>
</protein>
<dbReference type="Gene3D" id="3.40.50.300">
    <property type="entry name" value="P-loop containing nucleotide triphosphate hydrolases"/>
    <property type="match status" value="2"/>
</dbReference>
<evidence type="ECO:0000313" key="7">
    <source>
        <dbReference type="Proteomes" id="UP001164390"/>
    </source>
</evidence>
<feature type="domain" description="ABC transporter" evidence="5">
    <location>
        <begin position="275"/>
        <end position="483"/>
    </location>
</feature>
<sequence length="484" mass="51038">MSRTYAPERVTPVGATLAAFGWRPISRRQRVIDGLDLRIEPGERLLLAGPSGAGKSTVLRALAGVLGTTTAGELSGRVDVDGRVGLLLQNPLDSTVADRLGRDVAFGMENAGVPRSEMWPRIEAAVEAVRLPYPLDRPTRALSGGETQRLTLAGVLALRPGMLLLDEPTSMLDDRSAAAVRTAVVDAVARTGATLVVVEHRIAPWLDEVDRVVVLDEHGGRIFDGTPDTFVREQTEPMASAGVWMPDLPAPLPQAVPTALTEPLEAPARIAAEGLHVDLRTRTIRGAVTAQALRGIDIELGPGRLTAVTGPSGSGKSTLVAACAGLIAPTRGRVDAGEEAPPHKWRSAYLARRIGWVPQSPEHGFLTTRVRDEVTRTAYHLGIPVDGDVLLELFGLTALADANPYQLSGGEQRRLALVAALAHRPGAMLLDEPTVGQDRNTWAAVAGWVVSARRSGATAAVATHDADLIALASDEVSLSGGLVG</sequence>
<dbReference type="Pfam" id="PF00005">
    <property type="entry name" value="ABC_tran"/>
    <property type="match status" value="2"/>
</dbReference>
<comment type="similarity">
    <text evidence="1">Belongs to the ABC transporter superfamily.</text>
</comment>
<dbReference type="PROSITE" id="PS50893">
    <property type="entry name" value="ABC_TRANSPORTER_2"/>
    <property type="match status" value="2"/>
</dbReference>
<dbReference type="InterPro" id="IPR003593">
    <property type="entry name" value="AAA+_ATPase"/>
</dbReference>
<organism evidence="6 7">
    <name type="scientific">Solicola gregarius</name>
    <dbReference type="NCBI Taxonomy" id="2908642"/>
    <lineage>
        <taxon>Bacteria</taxon>
        <taxon>Bacillati</taxon>
        <taxon>Actinomycetota</taxon>
        <taxon>Actinomycetes</taxon>
        <taxon>Propionibacteriales</taxon>
        <taxon>Nocardioidaceae</taxon>
        <taxon>Solicola</taxon>
    </lineage>
</organism>
<dbReference type="CDD" id="cd03225">
    <property type="entry name" value="ABC_cobalt_CbiO_domain1"/>
    <property type="match status" value="2"/>
</dbReference>
<dbReference type="InterPro" id="IPR050095">
    <property type="entry name" value="ECF_ABC_transporter_ATP-bd"/>
</dbReference>
<feature type="domain" description="ABC transporter" evidence="5">
    <location>
        <begin position="8"/>
        <end position="243"/>
    </location>
</feature>
<gene>
    <name evidence="6" type="ORF">L0C25_08320</name>
</gene>
<dbReference type="GO" id="GO:0043190">
    <property type="term" value="C:ATP-binding cassette (ABC) transporter complex"/>
    <property type="evidence" value="ECO:0007669"/>
    <property type="project" value="TreeGrafter"/>
</dbReference>
<dbReference type="GO" id="GO:0042626">
    <property type="term" value="F:ATPase-coupled transmembrane transporter activity"/>
    <property type="evidence" value="ECO:0007669"/>
    <property type="project" value="TreeGrafter"/>
</dbReference>
<dbReference type="InterPro" id="IPR015856">
    <property type="entry name" value="ABC_transpr_CbiO/EcfA_su"/>
</dbReference>
<dbReference type="EMBL" id="CP094970">
    <property type="protein sequence ID" value="UYM07066.1"/>
    <property type="molecule type" value="Genomic_DNA"/>
</dbReference>
<evidence type="ECO:0000256" key="4">
    <source>
        <dbReference type="ARBA" id="ARBA00022840"/>
    </source>
</evidence>
<keyword evidence="3" id="KW-0547">Nucleotide-binding</keyword>
<proteinExistence type="inferred from homology"/>
<dbReference type="InterPro" id="IPR003439">
    <property type="entry name" value="ABC_transporter-like_ATP-bd"/>
</dbReference>
<evidence type="ECO:0000256" key="1">
    <source>
        <dbReference type="ARBA" id="ARBA00005417"/>
    </source>
</evidence>
<dbReference type="SUPFAM" id="SSF52540">
    <property type="entry name" value="P-loop containing nucleoside triphosphate hydrolases"/>
    <property type="match status" value="2"/>
</dbReference>
<dbReference type="SMART" id="SM00382">
    <property type="entry name" value="AAA"/>
    <property type="match status" value="2"/>
</dbReference>
<dbReference type="RefSeq" id="WP_271636010.1">
    <property type="nucleotide sequence ID" value="NZ_CP094970.1"/>
</dbReference>
<evidence type="ECO:0000256" key="2">
    <source>
        <dbReference type="ARBA" id="ARBA00022448"/>
    </source>
</evidence>
<dbReference type="PROSITE" id="PS00211">
    <property type="entry name" value="ABC_TRANSPORTER_1"/>
    <property type="match status" value="1"/>
</dbReference>
<dbReference type="GO" id="GO:0005524">
    <property type="term" value="F:ATP binding"/>
    <property type="evidence" value="ECO:0007669"/>
    <property type="project" value="UniProtKB-KW"/>
</dbReference>
<evidence type="ECO:0000259" key="5">
    <source>
        <dbReference type="PROSITE" id="PS50893"/>
    </source>
</evidence>
<dbReference type="GO" id="GO:0016887">
    <property type="term" value="F:ATP hydrolysis activity"/>
    <property type="evidence" value="ECO:0007669"/>
    <property type="project" value="InterPro"/>
</dbReference>
<dbReference type="PANTHER" id="PTHR43553:SF24">
    <property type="entry name" value="ENERGY-COUPLING FACTOR TRANSPORTER ATP-BINDING PROTEIN ECFA1"/>
    <property type="match status" value="1"/>
</dbReference>
<keyword evidence="7" id="KW-1185">Reference proteome</keyword>